<accession>A0ACB0KLW9</accession>
<organism evidence="1 2">
    <name type="scientific">Trifolium pratense</name>
    <name type="common">Red clover</name>
    <dbReference type="NCBI Taxonomy" id="57577"/>
    <lineage>
        <taxon>Eukaryota</taxon>
        <taxon>Viridiplantae</taxon>
        <taxon>Streptophyta</taxon>
        <taxon>Embryophyta</taxon>
        <taxon>Tracheophyta</taxon>
        <taxon>Spermatophyta</taxon>
        <taxon>Magnoliopsida</taxon>
        <taxon>eudicotyledons</taxon>
        <taxon>Gunneridae</taxon>
        <taxon>Pentapetalae</taxon>
        <taxon>rosids</taxon>
        <taxon>fabids</taxon>
        <taxon>Fabales</taxon>
        <taxon>Fabaceae</taxon>
        <taxon>Papilionoideae</taxon>
        <taxon>50 kb inversion clade</taxon>
        <taxon>NPAAA clade</taxon>
        <taxon>Hologalegina</taxon>
        <taxon>IRL clade</taxon>
        <taxon>Trifolieae</taxon>
        <taxon>Trifolium</taxon>
    </lineage>
</organism>
<proteinExistence type="predicted"/>
<dbReference type="EMBL" id="CASHSV030000311">
    <property type="protein sequence ID" value="CAJ2657417.1"/>
    <property type="molecule type" value="Genomic_DNA"/>
</dbReference>
<comment type="caution">
    <text evidence="1">The sequence shown here is derived from an EMBL/GenBank/DDBJ whole genome shotgun (WGS) entry which is preliminary data.</text>
</comment>
<keyword evidence="2" id="KW-1185">Reference proteome</keyword>
<protein>
    <submittedName>
        <fullName evidence="1">Uncharacterized protein</fullName>
    </submittedName>
</protein>
<reference evidence="1" key="1">
    <citation type="submission" date="2023-10" db="EMBL/GenBank/DDBJ databases">
        <authorList>
            <person name="Rodriguez Cubillos JULIANA M."/>
            <person name="De Vega J."/>
        </authorList>
    </citation>
    <scope>NUCLEOTIDE SEQUENCE</scope>
</reference>
<sequence length="129" mass="13926">MSGTQPKPIDYDTLMIEAVGGRNAKGIVYGLSLDGRSLTRGSTSTSNRYSNYANIASGMSGEVEARLRQKIAYQQQTINCILARQKKMLAAFANYANIDLDMMDLDEDDPSIGNGTHGNNANDGTNADE</sequence>
<dbReference type="Proteomes" id="UP001177021">
    <property type="component" value="Unassembled WGS sequence"/>
</dbReference>
<name>A0ACB0KLW9_TRIPR</name>
<gene>
    <name evidence="1" type="ORF">MILVUS5_LOCUS24003</name>
</gene>
<evidence type="ECO:0000313" key="1">
    <source>
        <dbReference type="EMBL" id="CAJ2657417.1"/>
    </source>
</evidence>
<evidence type="ECO:0000313" key="2">
    <source>
        <dbReference type="Proteomes" id="UP001177021"/>
    </source>
</evidence>